<evidence type="ECO:0000259" key="1">
    <source>
        <dbReference type="Pfam" id="PF24924"/>
    </source>
</evidence>
<evidence type="ECO:0000313" key="2">
    <source>
        <dbReference type="EMBL" id="MBA0553625.1"/>
    </source>
</evidence>
<dbReference type="Proteomes" id="UP000593572">
    <property type="component" value="Unassembled WGS sequence"/>
</dbReference>
<dbReference type="Pfam" id="PF24924">
    <property type="entry name" value="DUF7745"/>
    <property type="match status" value="1"/>
</dbReference>
<reference evidence="2 3" key="1">
    <citation type="journal article" date="2019" name="Genome Biol. Evol.">
        <title>Insights into the evolution of the New World diploid cottons (Gossypium, subgenus Houzingenia) based on genome sequencing.</title>
        <authorList>
            <person name="Grover C.E."/>
            <person name="Arick M.A. 2nd"/>
            <person name="Thrash A."/>
            <person name="Conover J.L."/>
            <person name="Sanders W.S."/>
            <person name="Peterson D.G."/>
            <person name="Frelichowski J.E."/>
            <person name="Scheffler J.A."/>
            <person name="Scheffler B.E."/>
            <person name="Wendel J.F."/>
        </authorList>
    </citation>
    <scope>NUCLEOTIDE SEQUENCE [LARGE SCALE GENOMIC DNA]</scope>
    <source>
        <strain evidence="2">157</strain>
        <tissue evidence="2">Leaf</tissue>
    </source>
</reference>
<accession>A0A7J8LMF8</accession>
<feature type="domain" description="DUF7745" evidence="1">
    <location>
        <begin position="26"/>
        <end position="142"/>
    </location>
</feature>
<organism evidence="2 3">
    <name type="scientific">Gossypium lobatum</name>
    <dbReference type="NCBI Taxonomy" id="34289"/>
    <lineage>
        <taxon>Eukaryota</taxon>
        <taxon>Viridiplantae</taxon>
        <taxon>Streptophyta</taxon>
        <taxon>Embryophyta</taxon>
        <taxon>Tracheophyta</taxon>
        <taxon>Spermatophyta</taxon>
        <taxon>Magnoliopsida</taxon>
        <taxon>eudicotyledons</taxon>
        <taxon>Gunneridae</taxon>
        <taxon>Pentapetalae</taxon>
        <taxon>rosids</taxon>
        <taxon>malvids</taxon>
        <taxon>Malvales</taxon>
        <taxon>Malvaceae</taxon>
        <taxon>Malvoideae</taxon>
        <taxon>Gossypium</taxon>
    </lineage>
</organism>
<dbReference type="PANTHER" id="PTHR48200:SF1">
    <property type="entry name" value="AMINOTRANSFERASE-LIKE PLANT MOBILE DOMAIN-CONTAINING PROTEIN"/>
    <property type="match status" value="1"/>
</dbReference>
<evidence type="ECO:0000313" key="3">
    <source>
        <dbReference type="Proteomes" id="UP000593572"/>
    </source>
</evidence>
<sequence length="211" mass="24901">MENNTVVRVWSEKTQLGKGDSLIEGCFTFEKVDLVPIVEEYTALLRYRKIQVDRVYSRAINVSTFVKKLMNIIGISEKWITARIKRKGESKCIPWKNLRDLILAHPDTKKKVNVFTLSIYELVIFPKTLGHIDEAVSNLFDRLDRRVDKVSYQVFFENYSPLKELVAIPRRDDITEERWMAIFQNFKDEDVERKAPWLVPDDILYRHGDFD</sequence>
<keyword evidence="3" id="KW-1185">Reference proteome</keyword>
<comment type="caution">
    <text evidence="2">The sequence shown here is derived from an EMBL/GenBank/DDBJ whole genome shotgun (WGS) entry which is preliminary data.</text>
</comment>
<dbReference type="PANTHER" id="PTHR48200">
    <property type="entry name" value="PROTEIN, PUTATIVE-RELATED"/>
    <property type="match status" value="1"/>
</dbReference>
<dbReference type="EMBL" id="JABEZX010000004">
    <property type="protein sequence ID" value="MBA0553625.1"/>
    <property type="molecule type" value="Genomic_DNA"/>
</dbReference>
<dbReference type="AlphaFoldDB" id="A0A7J8LMF8"/>
<dbReference type="InterPro" id="IPR056647">
    <property type="entry name" value="DUF7745"/>
</dbReference>
<protein>
    <recommendedName>
        <fullName evidence="1">DUF7745 domain-containing protein</fullName>
    </recommendedName>
</protein>
<name>A0A7J8LMF8_9ROSI</name>
<gene>
    <name evidence="2" type="ORF">Golob_012793</name>
</gene>
<proteinExistence type="predicted"/>